<evidence type="ECO:0000256" key="4">
    <source>
        <dbReference type="SAM" id="MobiDB-lite"/>
    </source>
</evidence>
<dbReference type="InterPro" id="IPR018477">
    <property type="entry name" value="BICD"/>
</dbReference>
<feature type="compositionally biased region" description="Basic and acidic residues" evidence="4">
    <location>
        <begin position="390"/>
        <end position="404"/>
    </location>
</feature>
<evidence type="ECO:0000313" key="6">
    <source>
        <dbReference type="Proteomes" id="UP000838412"/>
    </source>
</evidence>
<feature type="region of interest" description="Disordered" evidence="4">
    <location>
        <begin position="275"/>
        <end position="294"/>
    </location>
</feature>
<evidence type="ECO:0000256" key="3">
    <source>
        <dbReference type="SAM" id="Coils"/>
    </source>
</evidence>
<dbReference type="Pfam" id="PF09730">
    <property type="entry name" value="BicD"/>
    <property type="match status" value="2"/>
</dbReference>
<evidence type="ECO:0000256" key="2">
    <source>
        <dbReference type="ARBA" id="ARBA00023054"/>
    </source>
</evidence>
<accession>A0A8K0ESR5</accession>
<reference evidence="5" key="1">
    <citation type="submission" date="2022-01" db="EMBL/GenBank/DDBJ databases">
        <authorList>
            <person name="Braso-Vives M."/>
        </authorList>
    </citation>
    <scope>NUCLEOTIDE SEQUENCE</scope>
</reference>
<feature type="coiled-coil region" evidence="3">
    <location>
        <begin position="241"/>
        <end position="275"/>
    </location>
</feature>
<proteinExistence type="inferred from homology"/>
<comment type="similarity">
    <text evidence="1">Belongs to the BicD family.</text>
</comment>
<dbReference type="GO" id="GO:0072393">
    <property type="term" value="P:microtubule anchoring at microtubule organizing center"/>
    <property type="evidence" value="ECO:0007669"/>
    <property type="project" value="TreeGrafter"/>
</dbReference>
<feature type="coiled-coil region" evidence="3">
    <location>
        <begin position="310"/>
        <end position="351"/>
    </location>
</feature>
<dbReference type="OrthoDB" id="10018713at2759"/>
<dbReference type="Proteomes" id="UP000838412">
    <property type="component" value="Chromosome 5"/>
</dbReference>
<dbReference type="AlphaFoldDB" id="A0A8K0ESR5"/>
<feature type="compositionally biased region" description="Basic and acidic residues" evidence="4">
    <location>
        <begin position="452"/>
        <end position="463"/>
    </location>
</feature>
<dbReference type="EMBL" id="OV696690">
    <property type="protein sequence ID" value="CAH1264659.1"/>
    <property type="molecule type" value="Genomic_DNA"/>
</dbReference>
<feature type="coiled-coil region" evidence="3">
    <location>
        <begin position="27"/>
        <end position="195"/>
    </location>
</feature>
<evidence type="ECO:0000313" key="5">
    <source>
        <dbReference type="EMBL" id="CAH1264659.1"/>
    </source>
</evidence>
<dbReference type="GO" id="GO:0070840">
    <property type="term" value="F:dynein complex binding"/>
    <property type="evidence" value="ECO:0007669"/>
    <property type="project" value="InterPro"/>
</dbReference>
<keyword evidence="2 3" id="KW-0175">Coiled coil</keyword>
<dbReference type="GO" id="GO:0008093">
    <property type="term" value="F:cytoskeletal anchor activity"/>
    <property type="evidence" value="ECO:0007669"/>
    <property type="project" value="InterPro"/>
</dbReference>
<keyword evidence="6" id="KW-1185">Reference proteome</keyword>
<dbReference type="GO" id="GO:0034452">
    <property type="term" value="F:dynactin binding"/>
    <property type="evidence" value="ECO:0007669"/>
    <property type="project" value="TreeGrafter"/>
</dbReference>
<evidence type="ECO:0000256" key="1">
    <source>
        <dbReference type="ARBA" id="ARBA00010061"/>
    </source>
</evidence>
<dbReference type="GO" id="GO:0070507">
    <property type="term" value="P:regulation of microtubule cytoskeleton organization"/>
    <property type="evidence" value="ECO:0007669"/>
    <property type="project" value="TreeGrafter"/>
</dbReference>
<name>A0A8K0ESR5_BRALA</name>
<protein>
    <submittedName>
        <fullName evidence="5">BICD2 protein</fullName>
    </submittedName>
</protein>
<feature type="coiled-coil region" evidence="3">
    <location>
        <begin position="593"/>
        <end position="662"/>
    </location>
</feature>
<dbReference type="PANTHER" id="PTHR31233">
    <property type="entry name" value="BICAUDAL D FAMILY MEMBER"/>
    <property type="match status" value="1"/>
</dbReference>
<sequence length="673" mass="78035">MAAVRSGVYPASIGTNMAQEEWMPSSLEEMRMEVGRLRQELDQATQEKMQAAEYGLQMLEERRLTSQQYEELESVYESTNRELDFAKKSLEDLHMRYQKLSQDSQEREETLLRETATREAGFVNRIASMEEEVKHSKQALANIKSENERLARLKLESDQTTESLENQRKELKENIKEHKQRETRLMQDYRQLEEDNLLLKKQMSVLKSSQVEQGALKIENKRLLDDIELVNSQLKEESRVKQVAQKQLEEALCSLDDAREQKMVLQQQVDSLTSNHKIPTTPEEPKIFSSPRQSPTQVTDFLSEFRTSETDMLNEQLEEIKREKESLLKTLEEEKGKVSETENYNKKLETEKLRYQDSINTIHKELQAMTEELKHIYKTALMVNGKRLSRIKEAGRTPAREKQPARKRSGSKLEAKTKQHLRPSGTNSQDSSSEMDRKSPKKNLKSLSGDNVAERTHKPENKVTDPITCHVLLHTTKDQIKQVRRTVDRTLDITSQLSYVDSSMAAERLELQEQVQKLKTLLNSKREQVSSLRTVLKVNKAAAETEITTLQQNFDTSRVRDQEELGSLWEEVQELRDEVANFHALRTGWASRCDDLVAQVEEMQDHVAALETEKNDVLKRQESDEKERKELEAALMAAVQQKVELEQKLEDYLDQFNRLKRSNSRVSSTINVV</sequence>
<dbReference type="Gene3D" id="6.10.250.2470">
    <property type="match status" value="1"/>
</dbReference>
<dbReference type="PANTHER" id="PTHR31233:SF6">
    <property type="entry name" value="PROTEIN BICAUDAL D"/>
    <property type="match status" value="1"/>
</dbReference>
<organism evidence="5 6">
    <name type="scientific">Branchiostoma lanceolatum</name>
    <name type="common">Common lancelet</name>
    <name type="synonym">Amphioxus lanceolatum</name>
    <dbReference type="NCBI Taxonomy" id="7740"/>
    <lineage>
        <taxon>Eukaryota</taxon>
        <taxon>Metazoa</taxon>
        <taxon>Chordata</taxon>
        <taxon>Cephalochordata</taxon>
        <taxon>Leptocardii</taxon>
        <taxon>Amphioxiformes</taxon>
        <taxon>Branchiostomatidae</taxon>
        <taxon>Branchiostoma</taxon>
    </lineage>
</organism>
<gene>
    <name evidence="5" type="primary">BICD2</name>
    <name evidence="5" type="ORF">BLAG_LOCUS18954</name>
</gene>
<dbReference type="GO" id="GO:0005829">
    <property type="term" value="C:cytosol"/>
    <property type="evidence" value="ECO:0007669"/>
    <property type="project" value="TreeGrafter"/>
</dbReference>
<feature type="region of interest" description="Disordered" evidence="4">
    <location>
        <begin position="388"/>
        <end position="463"/>
    </location>
</feature>
<dbReference type="GO" id="GO:0005794">
    <property type="term" value="C:Golgi apparatus"/>
    <property type="evidence" value="ECO:0007669"/>
    <property type="project" value="TreeGrafter"/>
</dbReference>